<dbReference type="EMBL" id="CAJNNV010000323">
    <property type="protein sequence ID" value="CAE8582206.1"/>
    <property type="molecule type" value="Genomic_DNA"/>
</dbReference>
<organism evidence="1 2">
    <name type="scientific">Polarella glacialis</name>
    <name type="common">Dinoflagellate</name>
    <dbReference type="NCBI Taxonomy" id="89957"/>
    <lineage>
        <taxon>Eukaryota</taxon>
        <taxon>Sar</taxon>
        <taxon>Alveolata</taxon>
        <taxon>Dinophyceae</taxon>
        <taxon>Suessiales</taxon>
        <taxon>Suessiaceae</taxon>
        <taxon>Polarella</taxon>
    </lineage>
</organism>
<dbReference type="Proteomes" id="UP000654075">
    <property type="component" value="Unassembled WGS sequence"/>
</dbReference>
<gene>
    <name evidence="1" type="ORF">PGLA1383_LOCUS1206</name>
</gene>
<sequence length="70" mass="7273">AVSADHAARRVWAADAGDAAVLAAAYGAAGTAVAVSAALRNPAAALRSPRPSHRWWLDGVHQVWDLVRFG</sequence>
<feature type="non-terminal residue" evidence="1">
    <location>
        <position position="70"/>
    </location>
</feature>
<reference evidence="1" key="1">
    <citation type="submission" date="2021-02" db="EMBL/GenBank/DDBJ databases">
        <authorList>
            <person name="Dougan E. K."/>
            <person name="Rhodes N."/>
            <person name="Thang M."/>
            <person name="Chan C."/>
        </authorList>
    </citation>
    <scope>NUCLEOTIDE SEQUENCE</scope>
</reference>
<dbReference type="AlphaFoldDB" id="A0A813D1N6"/>
<evidence type="ECO:0000313" key="2">
    <source>
        <dbReference type="Proteomes" id="UP000654075"/>
    </source>
</evidence>
<protein>
    <submittedName>
        <fullName evidence="1">Uncharacterized protein</fullName>
    </submittedName>
</protein>
<proteinExistence type="predicted"/>
<evidence type="ECO:0000313" key="1">
    <source>
        <dbReference type="EMBL" id="CAE8582206.1"/>
    </source>
</evidence>
<comment type="caution">
    <text evidence="1">The sequence shown here is derived from an EMBL/GenBank/DDBJ whole genome shotgun (WGS) entry which is preliminary data.</text>
</comment>
<accession>A0A813D1N6</accession>
<keyword evidence="2" id="KW-1185">Reference proteome</keyword>
<name>A0A813D1N6_POLGL</name>